<dbReference type="GeneID" id="24123371"/>
<dbReference type="Proteomes" id="UP000030745">
    <property type="component" value="Unassembled WGS sequence"/>
</dbReference>
<dbReference type="OMA" id="CMEAIEV"/>
<proteinExistence type="predicted"/>
<name>A0A067D6S0_SAPPC</name>
<gene>
    <name evidence="2" type="ORF">SPRG_00740</name>
</gene>
<reference evidence="2 3" key="1">
    <citation type="journal article" date="2013" name="PLoS Genet.">
        <title>Distinctive expansion of potential virulence genes in the genome of the oomycete fish pathogen Saprolegnia parasitica.</title>
        <authorList>
            <person name="Jiang R.H."/>
            <person name="de Bruijn I."/>
            <person name="Haas B.J."/>
            <person name="Belmonte R."/>
            <person name="Lobach L."/>
            <person name="Christie J."/>
            <person name="van den Ackerveken G."/>
            <person name="Bottin A."/>
            <person name="Bulone V."/>
            <person name="Diaz-Moreno S.M."/>
            <person name="Dumas B."/>
            <person name="Fan L."/>
            <person name="Gaulin E."/>
            <person name="Govers F."/>
            <person name="Grenville-Briggs L.J."/>
            <person name="Horner N.R."/>
            <person name="Levin J.Z."/>
            <person name="Mammella M."/>
            <person name="Meijer H.J."/>
            <person name="Morris P."/>
            <person name="Nusbaum C."/>
            <person name="Oome S."/>
            <person name="Phillips A.J."/>
            <person name="van Rooyen D."/>
            <person name="Rzeszutek E."/>
            <person name="Saraiva M."/>
            <person name="Secombes C.J."/>
            <person name="Seidl M.F."/>
            <person name="Snel B."/>
            <person name="Stassen J.H."/>
            <person name="Sykes S."/>
            <person name="Tripathy S."/>
            <person name="van den Berg H."/>
            <person name="Vega-Arreguin J.C."/>
            <person name="Wawra S."/>
            <person name="Young S.K."/>
            <person name="Zeng Q."/>
            <person name="Dieguez-Uribeondo J."/>
            <person name="Russ C."/>
            <person name="Tyler B.M."/>
            <person name="van West P."/>
        </authorList>
    </citation>
    <scope>NUCLEOTIDE SEQUENCE [LARGE SCALE GENOMIC DNA]</scope>
    <source>
        <strain evidence="2 3">CBS 223.65</strain>
    </source>
</reference>
<evidence type="ECO:0000256" key="1">
    <source>
        <dbReference type="SAM" id="MobiDB-lite"/>
    </source>
</evidence>
<protein>
    <recommendedName>
        <fullName evidence="4">Cysteine/serine-rich nuclear protein N-terminal domain-containing protein</fullName>
    </recommendedName>
</protein>
<evidence type="ECO:0008006" key="4">
    <source>
        <dbReference type="Google" id="ProtNLM"/>
    </source>
</evidence>
<dbReference type="EMBL" id="KK583190">
    <property type="protein sequence ID" value="KDO34677.1"/>
    <property type="molecule type" value="Genomic_DNA"/>
</dbReference>
<sequence>MTNMTMTSFPIEVLDDPKDLAPPASPLSIDCDLVELVLAAAAEQPPKRVHFGTATTYTFNVAYGGSTVPKEAGPGVGMARYHCDVACFELGTSKVCKRGRVRKFDHMQRVELLKKAHYSGRDIADFCMEAIEVRKSRAETAAELRRKRKRVATPCDAPQPKRLTPDAC</sequence>
<dbReference type="KEGG" id="spar:SPRG_00740"/>
<accession>A0A067D6S0</accession>
<evidence type="ECO:0000313" key="2">
    <source>
        <dbReference type="EMBL" id="KDO34677.1"/>
    </source>
</evidence>
<keyword evidence="3" id="KW-1185">Reference proteome</keyword>
<dbReference type="OrthoDB" id="78998at2759"/>
<feature type="region of interest" description="Disordered" evidence="1">
    <location>
        <begin position="145"/>
        <end position="168"/>
    </location>
</feature>
<dbReference type="VEuPathDB" id="FungiDB:SPRG_00740"/>
<organism evidence="2 3">
    <name type="scientific">Saprolegnia parasitica (strain CBS 223.65)</name>
    <dbReference type="NCBI Taxonomy" id="695850"/>
    <lineage>
        <taxon>Eukaryota</taxon>
        <taxon>Sar</taxon>
        <taxon>Stramenopiles</taxon>
        <taxon>Oomycota</taxon>
        <taxon>Saprolegniomycetes</taxon>
        <taxon>Saprolegniales</taxon>
        <taxon>Saprolegniaceae</taxon>
        <taxon>Saprolegnia</taxon>
    </lineage>
</organism>
<dbReference type="RefSeq" id="XP_012194350.1">
    <property type="nucleotide sequence ID" value="XM_012338960.1"/>
</dbReference>
<evidence type="ECO:0000313" key="3">
    <source>
        <dbReference type="Proteomes" id="UP000030745"/>
    </source>
</evidence>
<dbReference type="AlphaFoldDB" id="A0A067D6S0"/>